<protein>
    <recommendedName>
        <fullName evidence="5">Sulfotransferase domain-containing protein</fullName>
    </recommendedName>
</protein>
<evidence type="ECO:0000259" key="5">
    <source>
        <dbReference type="Pfam" id="PF00685"/>
    </source>
</evidence>
<feature type="binding site" evidence="4">
    <location>
        <begin position="234"/>
        <end position="238"/>
    </location>
    <ligand>
        <name>3'-phosphoadenylyl sulfate</name>
        <dbReference type="ChEBI" id="CHEBI:58339"/>
    </ligand>
</feature>
<dbReference type="InterPro" id="IPR037359">
    <property type="entry name" value="NST/OST"/>
</dbReference>
<accession>A0A3P6QDX9</accession>
<dbReference type="InterPro" id="IPR027417">
    <property type="entry name" value="P-loop_NTPase"/>
</dbReference>
<dbReference type="GO" id="GO:0015016">
    <property type="term" value="F:heparan sulfate N-sulfotransferase activity"/>
    <property type="evidence" value="ECO:0007669"/>
    <property type="project" value="TreeGrafter"/>
</dbReference>
<dbReference type="GO" id="GO:0005794">
    <property type="term" value="C:Golgi apparatus"/>
    <property type="evidence" value="ECO:0007669"/>
    <property type="project" value="TreeGrafter"/>
</dbReference>
<proteinExistence type="predicted"/>
<evidence type="ECO:0000313" key="6">
    <source>
        <dbReference type="EMBL" id="VDK48122.1"/>
    </source>
</evidence>
<sequence length="283" mass="32200">MNTNPCNDLRHKSILPPPLDCANLTLPNALIVGPQKTGSTALATFLSLHPNVSTNAPIAHTFEEMQFFGGINYRRGVEWYAHHFSKSRIVYEKSATYFDNGNAARDAFALIPNAKIIVILSDPSRRAYSWYQHVLAHNDTAVLSAKNLLEILDSDIIELKRIKQRCISGGRYAHHLTRWLEFFSMPDLILIDGERLREEPVRVRSFFFISLYAIALQRDFSVTNGSLKCLGRGKGRIYPPMSPELSARLNRIFLQDNIALHRFLVANHLPVPKWLQSHLRLKA</sequence>
<evidence type="ECO:0000256" key="3">
    <source>
        <dbReference type="PIRSR" id="PIRSR637359-1"/>
    </source>
</evidence>
<evidence type="ECO:0000256" key="2">
    <source>
        <dbReference type="ARBA" id="ARBA00023180"/>
    </source>
</evidence>
<dbReference type="Proteomes" id="UP000271889">
    <property type="component" value="Unassembled WGS sequence"/>
</dbReference>
<evidence type="ECO:0000256" key="1">
    <source>
        <dbReference type="ARBA" id="ARBA00022679"/>
    </source>
</evidence>
<evidence type="ECO:0000256" key="4">
    <source>
        <dbReference type="PIRSR" id="PIRSR637359-2"/>
    </source>
</evidence>
<feature type="domain" description="Sulfotransferase" evidence="5">
    <location>
        <begin position="28"/>
        <end position="202"/>
    </location>
</feature>
<feature type="active site" description="For sulfotransferase activity" evidence="3">
    <location>
        <position position="36"/>
    </location>
</feature>
<organism evidence="6 7">
    <name type="scientific">Cylicostephanus goldi</name>
    <name type="common">Nematode worm</name>
    <dbReference type="NCBI Taxonomy" id="71465"/>
    <lineage>
        <taxon>Eukaryota</taxon>
        <taxon>Metazoa</taxon>
        <taxon>Ecdysozoa</taxon>
        <taxon>Nematoda</taxon>
        <taxon>Chromadorea</taxon>
        <taxon>Rhabditida</taxon>
        <taxon>Rhabditina</taxon>
        <taxon>Rhabditomorpha</taxon>
        <taxon>Strongyloidea</taxon>
        <taxon>Strongylidae</taxon>
        <taxon>Cylicostephanus</taxon>
    </lineage>
</organism>
<dbReference type="Gene3D" id="3.40.50.300">
    <property type="entry name" value="P-loop containing nucleotide triphosphate hydrolases"/>
    <property type="match status" value="1"/>
</dbReference>
<gene>
    <name evidence="6" type="ORF">CGOC_LOCUS1201</name>
</gene>
<dbReference type="OrthoDB" id="8958249at2759"/>
<dbReference type="Pfam" id="PF00685">
    <property type="entry name" value="Sulfotransfer_1"/>
    <property type="match status" value="1"/>
</dbReference>
<dbReference type="AlphaFoldDB" id="A0A3P6QDX9"/>
<evidence type="ECO:0000313" key="7">
    <source>
        <dbReference type="Proteomes" id="UP000271889"/>
    </source>
</evidence>
<reference evidence="6 7" key="1">
    <citation type="submission" date="2018-11" db="EMBL/GenBank/DDBJ databases">
        <authorList>
            <consortium name="Pathogen Informatics"/>
        </authorList>
    </citation>
    <scope>NUCLEOTIDE SEQUENCE [LARGE SCALE GENOMIC DNA]</scope>
</reference>
<dbReference type="SUPFAM" id="SSF52540">
    <property type="entry name" value="P-loop containing nucleoside triphosphate hydrolases"/>
    <property type="match status" value="1"/>
</dbReference>
<feature type="binding site" evidence="4">
    <location>
        <position position="129"/>
    </location>
    <ligand>
        <name>3'-phosphoadenylyl sulfate</name>
        <dbReference type="ChEBI" id="CHEBI:58339"/>
    </ligand>
</feature>
<dbReference type="PANTHER" id="PTHR10605:SF56">
    <property type="entry name" value="BIFUNCTIONAL HEPARAN SULFATE N-DEACETYLASE_N-SULFOTRANSFERASE"/>
    <property type="match status" value="1"/>
</dbReference>
<keyword evidence="7" id="KW-1185">Reference proteome</keyword>
<keyword evidence="2" id="KW-0325">Glycoprotein</keyword>
<dbReference type="GO" id="GO:0019213">
    <property type="term" value="F:deacetylase activity"/>
    <property type="evidence" value="ECO:0007669"/>
    <property type="project" value="TreeGrafter"/>
</dbReference>
<dbReference type="InterPro" id="IPR000863">
    <property type="entry name" value="Sulfotransferase_dom"/>
</dbReference>
<keyword evidence="1" id="KW-0808">Transferase</keyword>
<feature type="non-terminal residue" evidence="6">
    <location>
        <position position="283"/>
    </location>
</feature>
<dbReference type="PANTHER" id="PTHR10605">
    <property type="entry name" value="HEPARAN SULFATE SULFOTRANSFERASE"/>
    <property type="match status" value="1"/>
</dbReference>
<dbReference type="EMBL" id="UYRV01002111">
    <property type="protein sequence ID" value="VDK48122.1"/>
    <property type="molecule type" value="Genomic_DNA"/>
</dbReference>
<name>A0A3P6QDX9_CYLGO</name>